<dbReference type="RefSeq" id="WP_110476626.1">
    <property type="nucleotide sequence ID" value="NZ_BMWQ01000023.1"/>
</dbReference>
<dbReference type="Proteomes" id="UP000248054">
    <property type="component" value="Unassembled WGS sequence"/>
</dbReference>
<proteinExistence type="predicted"/>
<accession>A0A2V4XBU4</accession>
<reference evidence="1 2" key="1">
    <citation type="submission" date="2018-06" db="EMBL/GenBank/DDBJ databases">
        <title>Genomic Encyclopedia of Type Strains, Phase III (KMG-III): the genomes of soil and plant-associated and newly described type strains.</title>
        <authorList>
            <person name="Whitman W."/>
        </authorList>
    </citation>
    <scope>NUCLEOTIDE SEQUENCE [LARGE SCALE GENOMIC DNA]</scope>
    <source>
        <strain evidence="1 2">CECT 7945</strain>
    </source>
</reference>
<comment type="caution">
    <text evidence="1">The sequence shown here is derived from an EMBL/GenBank/DDBJ whole genome shotgun (WGS) entry which is preliminary data.</text>
</comment>
<name>A0A2V4XBU4_9FLAO</name>
<sequence>MTQQEFYINVGYLANPARRTNIQVEMPHRRQATFITEYANLTGNFPLPNNSTTAPYYVWAPGADKYGLETRAYFASNANIPQTLIDTLEPRGFQNRPGYDAYDRRISRKKNIFPLLEAGFVLGPIQDVNRIRGLVPANYINDFNTGFAL</sequence>
<dbReference type="AlphaFoldDB" id="A0A2V4XBU4"/>
<gene>
    <name evidence="1" type="ORF">DFQ11_1224</name>
</gene>
<protein>
    <submittedName>
        <fullName evidence="1">Uncharacterized protein</fullName>
    </submittedName>
</protein>
<dbReference type="OrthoDB" id="6182971at2"/>
<evidence type="ECO:0000313" key="2">
    <source>
        <dbReference type="Proteomes" id="UP000248054"/>
    </source>
</evidence>
<evidence type="ECO:0000313" key="1">
    <source>
        <dbReference type="EMBL" id="PYE78769.1"/>
    </source>
</evidence>
<keyword evidence="2" id="KW-1185">Reference proteome</keyword>
<organism evidence="1 2">
    <name type="scientific">Winogradskyella epiphytica</name>
    <dbReference type="NCBI Taxonomy" id="262005"/>
    <lineage>
        <taxon>Bacteria</taxon>
        <taxon>Pseudomonadati</taxon>
        <taxon>Bacteroidota</taxon>
        <taxon>Flavobacteriia</taxon>
        <taxon>Flavobacteriales</taxon>
        <taxon>Flavobacteriaceae</taxon>
        <taxon>Winogradskyella</taxon>
    </lineage>
</organism>
<dbReference type="EMBL" id="QJTD01000022">
    <property type="protein sequence ID" value="PYE78769.1"/>
    <property type="molecule type" value="Genomic_DNA"/>
</dbReference>